<dbReference type="GO" id="GO:0016226">
    <property type="term" value="P:iron-sulfur cluster assembly"/>
    <property type="evidence" value="ECO:0007669"/>
    <property type="project" value="InterPro"/>
</dbReference>
<protein>
    <submittedName>
        <fullName evidence="4">FeS assembly protein SufD</fullName>
    </submittedName>
</protein>
<evidence type="ECO:0000313" key="4">
    <source>
        <dbReference type="EMBL" id="BAW80876.1"/>
    </source>
</evidence>
<sequence length="448" mass="50857">MNNIFSEAWNSHLNSYVDVETWLLGGEGSWLQSLRQQALRNFVSLGFPNAKEENWKYTRVHGLANTEFTSIGVPSDPVSVEDYQRYFFTEMPCSRLVFVNGHFVAEASEIEILPEGAVIGNLANVFKQQERQLRDVLARYADYQQQPFTALNTAFIADGAYFYLPRKITLTKPIHLLFITNSQNKAVVTHPRNLIVLEPESELNIIEHYIGLNEATYFTNAVTEVVMREGAKIEHIKLQEESAKSFHIATIQVQQGRDTEFLSRNLALGAQLARNDINSVLVGEGAKCTLEGLYVLEGNRHVDNHTRVDHKYPHTSSRERYKGILGDKSRAVFNGKVMVYPGAQKVDAQQANRNLLLSEGAEVNTKPELEIYADDVKCAHGATVGQLDNNHIFYLRSRGLDEDAARQLLIYAFAEEMVKDIDPIPVRTHIERRLNTQFFRGHHQEIVL</sequence>
<keyword evidence="5" id="KW-1185">Reference proteome</keyword>
<dbReference type="PANTHER" id="PTHR43575">
    <property type="entry name" value="PROTEIN ABCI7, CHLOROPLASTIC"/>
    <property type="match status" value="1"/>
</dbReference>
<dbReference type="InterPro" id="IPR045595">
    <property type="entry name" value="SufBD_N"/>
</dbReference>
<dbReference type="RefSeq" id="WP_096527374.1">
    <property type="nucleotide sequence ID" value="NZ_AP014836.1"/>
</dbReference>
<accession>A0A1Q2SP22</accession>
<comment type="similarity">
    <text evidence="1">Belongs to the iron-sulfur cluster assembly SufBD family.</text>
</comment>
<dbReference type="InterPro" id="IPR055346">
    <property type="entry name" value="Fe-S_cluster_assembly_SufBD"/>
</dbReference>
<name>A0A1Q2SP22_9GAMM</name>
<dbReference type="PANTHER" id="PTHR43575:SF1">
    <property type="entry name" value="PROTEIN ABCI7, CHLOROPLASTIC"/>
    <property type="match status" value="1"/>
</dbReference>
<dbReference type="InterPro" id="IPR011542">
    <property type="entry name" value="SUF_FeS_clus_asmbl_SufD"/>
</dbReference>
<evidence type="ECO:0000259" key="3">
    <source>
        <dbReference type="Pfam" id="PF19295"/>
    </source>
</evidence>
<feature type="domain" description="SUF system FeS cluster assembly SufBD core" evidence="2">
    <location>
        <begin position="179"/>
        <end position="413"/>
    </location>
</feature>
<dbReference type="OrthoDB" id="9768262at2"/>
<dbReference type="EMBL" id="AP014836">
    <property type="protein sequence ID" value="BAW80876.1"/>
    <property type="molecule type" value="Genomic_DNA"/>
</dbReference>
<dbReference type="NCBIfam" id="TIGR01981">
    <property type="entry name" value="sufD"/>
    <property type="match status" value="1"/>
</dbReference>
<dbReference type="InterPro" id="IPR037284">
    <property type="entry name" value="SUF_FeS_clus_asmbl_SufBD_sf"/>
</dbReference>
<proteinExistence type="inferred from homology"/>
<dbReference type="AlphaFoldDB" id="A0A1Q2SP22"/>
<dbReference type="InterPro" id="IPR000825">
    <property type="entry name" value="SUF_FeS_clus_asmbl_SufBD_core"/>
</dbReference>
<reference evidence="4 5" key="1">
    <citation type="journal article" date="2017" name="ISME J.">
        <title>An acid-tolerant ammonia-oxidizing ?-proteobacterium from soil.</title>
        <authorList>
            <person name="Hayatsu M."/>
            <person name="Tago K."/>
            <person name="Uchiyama I."/>
            <person name="Toyoda A."/>
            <person name="Wang Y."/>
            <person name="Shimomura Y."/>
            <person name="Okubo T."/>
            <person name="Kurisu F."/>
            <person name="Hirono Y."/>
            <person name="Nonaka K."/>
            <person name="Akiyama H."/>
            <person name="Itoh T."/>
            <person name="Takami H."/>
        </authorList>
    </citation>
    <scope>NUCLEOTIDE SEQUENCE [LARGE SCALE GENOMIC DNA]</scope>
    <source>
        <strain evidence="4 5">TAO100</strain>
    </source>
</reference>
<dbReference type="KEGG" id="ntt:TAO_1506"/>
<evidence type="ECO:0000256" key="1">
    <source>
        <dbReference type="ARBA" id="ARBA00043967"/>
    </source>
</evidence>
<dbReference type="Proteomes" id="UP000243679">
    <property type="component" value="Chromosome"/>
</dbReference>
<gene>
    <name evidence="4" type="ORF">TAO_1506</name>
</gene>
<organism evidence="4 5">
    <name type="scientific">Candidatus Nitrosoglobus terrae</name>
    <dbReference type="NCBI Taxonomy" id="1630141"/>
    <lineage>
        <taxon>Bacteria</taxon>
        <taxon>Pseudomonadati</taxon>
        <taxon>Pseudomonadota</taxon>
        <taxon>Gammaproteobacteria</taxon>
        <taxon>Chromatiales</taxon>
        <taxon>Chromatiaceae</taxon>
        <taxon>Candidatus Nitrosoglobus</taxon>
    </lineage>
</organism>
<dbReference type="Pfam" id="PF01458">
    <property type="entry name" value="SUFBD_core"/>
    <property type="match status" value="1"/>
</dbReference>
<evidence type="ECO:0000259" key="2">
    <source>
        <dbReference type="Pfam" id="PF01458"/>
    </source>
</evidence>
<evidence type="ECO:0000313" key="5">
    <source>
        <dbReference type="Proteomes" id="UP000243679"/>
    </source>
</evidence>
<dbReference type="Pfam" id="PF19295">
    <property type="entry name" value="SufBD_N"/>
    <property type="match status" value="1"/>
</dbReference>
<feature type="domain" description="SUF system FeS cluster assembly SufBD N-terminal" evidence="3">
    <location>
        <begin position="16"/>
        <end position="175"/>
    </location>
</feature>
<dbReference type="SUPFAM" id="SSF101960">
    <property type="entry name" value="Stabilizer of iron transporter SufD"/>
    <property type="match status" value="1"/>
</dbReference>